<reference evidence="1" key="2">
    <citation type="journal article" date="2015" name="Fish Shellfish Immunol.">
        <title>Early steps in the European eel (Anguilla anguilla)-Vibrio vulnificus interaction in the gills: Role of the RtxA13 toxin.</title>
        <authorList>
            <person name="Callol A."/>
            <person name="Pajuelo D."/>
            <person name="Ebbesson L."/>
            <person name="Teles M."/>
            <person name="MacKenzie S."/>
            <person name="Amaro C."/>
        </authorList>
    </citation>
    <scope>NUCLEOTIDE SEQUENCE</scope>
</reference>
<evidence type="ECO:0000313" key="1">
    <source>
        <dbReference type="EMBL" id="JAH47316.1"/>
    </source>
</evidence>
<name>A0A0E9T182_ANGAN</name>
<sequence length="35" mass="3939">MRRHVCALSPEHSVCVSVSNVERTVFVPCDMPRPV</sequence>
<reference evidence="1" key="1">
    <citation type="submission" date="2014-11" db="EMBL/GenBank/DDBJ databases">
        <authorList>
            <person name="Amaro Gonzalez C."/>
        </authorList>
    </citation>
    <scope>NUCLEOTIDE SEQUENCE</scope>
</reference>
<dbReference type="AlphaFoldDB" id="A0A0E9T182"/>
<accession>A0A0E9T182</accession>
<organism evidence="1">
    <name type="scientific">Anguilla anguilla</name>
    <name type="common">European freshwater eel</name>
    <name type="synonym">Muraena anguilla</name>
    <dbReference type="NCBI Taxonomy" id="7936"/>
    <lineage>
        <taxon>Eukaryota</taxon>
        <taxon>Metazoa</taxon>
        <taxon>Chordata</taxon>
        <taxon>Craniata</taxon>
        <taxon>Vertebrata</taxon>
        <taxon>Euteleostomi</taxon>
        <taxon>Actinopterygii</taxon>
        <taxon>Neopterygii</taxon>
        <taxon>Teleostei</taxon>
        <taxon>Anguilliformes</taxon>
        <taxon>Anguillidae</taxon>
        <taxon>Anguilla</taxon>
    </lineage>
</organism>
<proteinExistence type="predicted"/>
<dbReference type="EMBL" id="GBXM01061261">
    <property type="protein sequence ID" value="JAH47316.1"/>
    <property type="molecule type" value="Transcribed_RNA"/>
</dbReference>
<protein>
    <submittedName>
        <fullName evidence="1">Uncharacterized protein</fullName>
    </submittedName>
</protein>